<dbReference type="SUPFAM" id="SSF52540">
    <property type="entry name" value="P-loop containing nucleoside triphosphate hydrolases"/>
    <property type="match status" value="1"/>
</dbReference>
<dbReference type="InterPro" id="IPR045058">
    <property type="entry name" value="GIMA/IAN/Toc"/>
</dbReference>
<feature type="region of interest" description="Disordered" evidence="4">
    <location>
        <begin position="32"/>
        <end position="53"/>
    </location>
</feature>
<sequence>MATTDQSKVRNVVLVGKTGNGKSATGNTILGKVAPKPYAPRPQDAGFRSGKGLSGITRTSEMKQAKIKGYTFNVIDTPGLFDPSAKLEHVSQEIAKCIDMAKGGIHGFIGVISTWNRFTQEEARAFKVLQRMFGEKALDYMILVFTFQNDEDADRVRFEENYLPNAPQSLKDIVAKCQGRVLMFNNLTNDPGRRKKHNKGKPYTNEYFKIAQEEEKKLIEEEKKLQALEEEDEPATLNEMRMNLEKRRQKVMKEMKDKVCCFRFLRSSALYILLEHEEFFYD</sequence>
<dbReference type="Proteomes" id="UP001141552">
    <property type="component" value="Unassembled WGS sequence"/>
</dbReference>
<evidence type="ECO:0000256" key="3">
    <source>
        <dbReference type="ARBA" id="ARBA00023134"/>
    </source>
</evidence>
<keyword evidence="2" id="KW-0547">Nucleotide-binding</keyword>
<keyword evidence="3" id="KW-0342">GTP-binding</keyword>
<keyword evidence="7" id="KW-1185">Reference proteome</keyword>
<comment type="caution">
    <text evidence="6">The sequence shown here is derived from an EMBL/GenBank/DDBJ whole genome shotgun (WGS) entry which is preliminary data.</text>
</comment>
<dbReference type="InterPro" id="IPR006703">
    <property type="entry name" value="G_AIG1"/>
</dbReference>
<dbReference type="FunFam" id="3.40.50.300:FF:000840">
    <property type="entry name" value="Immune-associated nucleotide-binding protein 9"/>
    <property type="match status" value="1"/>
</dbReference>
<dbReference type="PROSITE" id="PS51720">
    <property type="entry name" value="G_AIG1"/>
    <property type="match status" value="1"/>
</dbReference>
<dbReference type="GO" id="GO:0005525">
    <property type="term" value="F:GTP binding"/>
    <property type="evidence" value="ECO:0007669"/>
    <property type="project" value="UniProtKB-KW"/>
</dbReference>
<dbReference type="PANTHER" id="PTHR10903">
    <property type="entry name" value="GTPASE, IMAP FAMILY MEMBER-RELATED"/>
    <property type="match status" value="1"/>
</dbReference>
<accession>A0A9Q0FBG7</accession>
<comment type="similarity">
    <text evidence="1">Belongs to the TRAFAC class TrmE-Era-EngA-EngB-Septin-like GTPase superfamily. AIG1/Toc34/Toc159-like paraseptin GTPase family. IAN subfamily.</text>
</comment>
<reference evidence="6" key="1">
    <citation type="submission" date="2022-02" db="EMBL/GenBank/DDBJ databases">
        <authorList>
            <person name="Henning P.M."/>
            <person name="McCubbin A.G."/>
            <person name="Shore J.S."/>
        </authorList>
    </citation>
    <scope>NUCLEOTIDE SEQUENCE</scope>
    <source>
        <strain evidence="6">F60SS</strain>
        <tissue evidence="6">Leaves</tissue>
    </source>
</reference>
<dbReference type="PANTHER" id="PTHR10903:SF184">
    <property type="entry name" value="GTP-BINDING PROTEIN A"/>
    <property type="match status" value="1"/>
</dbReference>
<name>A0A9Q0FBG7_9ROSI</name>
<dbReference type="InterPro" id="IPR027417">
    <property type="entry name" value="P-loop_NTPase"/>
</dbReference>
<feature type="domain" description="AIG1-type G" evidence="5">
    <location>
        <begin position="7"/>
        <end position="228"/>
    </location>
</feature>
<gene>
    <name evidence="6" type="ORF">Tsubulata_931335</name>
</gene>
<evidence type="ECO:0000313" key="6">
    <source>
        <dbReference type="EMBL" id="KAJ4828469.1"/>
    </source>
</evidence>
<evidence type="ECO:0000256" key="1">
    <source>
        <dbReference type="ARBA" id="ARBA00008535"/>
    </source>
</evidence>
<proteinExistence type="inferred from homology"/>
<reference evidence="6" key="2">
    <citation type="journal article" date="2023" name="Plants (Basel)">
        <title>Annotation of the Turnera subulata (Passifloraceae) Draft Genome Reveals the S-Locus Evolved after the Divergence of Turneroideae from Passifloroideae in a Stepwise Manner.</title>
        <authorList>
            <person name="Henning P.M."/>
            <person name="Roalson E.H."/>
            <person name="Mir W."/>
            <person name="McCubbin A.G."/>
            <person name="Shore J.S."/>
        </authorList>
    </citation>
    <scope>NUCLEOTIDE SEQUENCE</scope>
    <source>
        <strain evidence="6">F60SS</strain>
    </source>
</reference>
<dbReference type="Pfam" id="PF04548">
    <property type="entry name" value="AIG1"/>
    <property type="match status" value="1"/>
</dbReference>
<evidence type="ECO:0000259" key="5">
    <source>
        <dbReference type="PROSITE" id="PS51720"/>
    </source>
</evidence>
<protein>
    <recommendedName>
        <fullName evidence="5">AIG1-type G domain-containing protein</fullName>
    </recommendedName>
</protein>
<organism evidence="6 7">
    <name type="scientific">Turnera subulata</name>
    <dbReference type="NCBI Taxonomy" id="218843"/>
    <lineage>
        <taxon>Eukaryota</taxon>
        <taxon>Viridiplantae</taxon>
        <taxon>Streptophyta</taxon>
        <taxon>Embryophyta</taxon>
        <taxon>Tracheophyta</taxon>
        <taxon>Spermatophyta</taxon>
        <taxon>Magnoliopsida</taxon>
        <taxon>eudicotyledons</taxon>
        <taxon>Gunneridae</taxon>
        <taxon>Pentapetalae</taxon>
        <taxon>rosids</taxon>
        <taxon>fabids</taxon>
        <taxon>Malpighiales</taxon>
        <taxon>Passifloraceae</taxon>
        <taxon>Turnera</taxon>
    </lineage>
</organism>
<evidence type="ECO:0000256" key="2">
    <source>
        <dbReference type="ARBA" id="ARBA00022741"/>
    </source>
</evidence>
<evidence type="ECO:0000313" key="7">
    <source>
        <dbReference type="Proteomes" id="UP001141552"/>
    </source>
</evidence>
<dbReference type="AlphaFoldDB" id="A0A9Q0FBG7"/>
<evidence type="ECO:0000256" key="4">
    <source>
        <dbReference type="SAM" id="MobiDB-lite"/>
    </source>
</evidence>
<dbReference type="EMBL" id="JAKUCV010006168">
    <property type="protein sequence ID" value="KAJ4828469.1"/>
    <property type="molecule type" value="Genomic_DNA"/>
</dbReference>
<dbReference type="OrthoDB" id="8954335at2759"/>
<dbReference type="Gene3D" id="3.40.50.300">
    <property type="entry name" value="P-loop containing nucleotide triphosphate hydrolases"/>
    <property type="match status" value="1"/>
</dbReference>